<feature type="region of interest" description="Disordered" evidence="1">
    <location>
        <begin position="166"/>
        <end position="318"/>
    </location>
</feature>
<feature type="region of interest" description="Disordered" evidence="1">
    <location>
        <begin position="335"/>
        <end position="363"/>
    </location>
</feature>
<dbReference type="Proteomes" id="UP000708208">
    <property type="component" value="Unassembled WGS sequence"/>
</dbReference>
<proteinExistence type="predicted"/>
<feature type="compositionally biased region" description="Basic and acidic residues" evidence="1">
    <location>
        <begin position="29"/>
        <end position="38"/>
    </location>
</feature>
<accession>A0A8J2LVH9</accession>
<comment type="caution">
    <text evidence="2">The sequence shown here is derived from an EMBL/GenBank/DDBJ whole genome shotgun (WGS) entry which is preliminary data.</text>
</comment>
<feature type="compositionally biased region" description="Low complexity" evidence="1">
    <location>
        <begin position="471"/>
        <end position="488"/>
    </location>
</feature>
<gene>
    <name evidence="2" type="ORF">AFUS01_LOCUS38800</name>
</gene>
<feature type="region of interest" description="Disordered" evidence="1">
    <location>
        <begin position="1"/>
        <end position="38"/>
    </location>
</feature>
<protein>
    <submittedName>
        <fullName evidence="2">Uncharacterized protein</fullName>
    </submittedName>
</protein>
<name>A0A8J2LVH9_9HEXA</name>
<feature type="compositionally biased region" description="Polar residues" evidence="1">
    <location>
        <begin position="77"/>
        <end position="105"/>
    </location>
</feature>
<feature type="compositionally biased region" description="Basic and acidic residues" evidence="1">
    <location>
        <begin position="351"/>
        <end position="363"/>
    </location>
</feature>
<feature type="compositionally biased region" description="Low complexity" evidence="1">
    <location>
        <begin position="260"/>
        <end position="295"/>
    </location>
</feature>
<dbReference type="EMBL" id="CAJVCH010549304">
    <property type="protein sequence ID" value="CAG7828906.1"/>
    <property type="molecule type" value="Genomic_DNA"/>
</dbReference>
<feature type="compositionally biased region" description="Basic and acidic residues" evidence="1">
    <location>
        <begin position="228"/>
        <end position="251"/>
    </location>
</feature>
<feature type="region of interest" description="Disordered" evidence="1">
    <location>
        <begin position="58"/>
        <end position="130"/>
    </location>
</feature>
<dbReference type="AlphaFoldDB" id="A0A8J2LVH9"/>
<sequence length="496" mass="52879">MGTISNTGGSQTEKTSKNEPGKSRKSSKKEKTEKDQCKEYQDLWQRIYGPCRPLILNSVSKQASEQGSTTDSKESQNKGQKSAKQGQSHGKGTAGSQRPPTSSRNRPGDDKTRSQAKPGDLPNGWECAGYYVFPTGGNAPMFKYSSGDQRPTAVCPQYCLPQGYVDLFRNNQGDSSEESSSDTSESDDQNGKDKKGGVKNQATGTGVKGSADKKELGKTARKSTATKDPGKNDQKTTEKKELKKTDEESSKENVTGGNESQLALQAYPPAPPSSHSSETSSSSPGSGISGHSSAPNNNFQGMYQQQTPPTGNMMHACMGTYPQSTQAMQAIPVQLPPHWPPKPGPEFSSSPKDDEGLNFKFKPRPDFATEVTFTIEPKKTPMWQKMMRCGFRPMITCSAPPFNLPSNYDQAKKKCLGGKSSEESSSGDSTSGSDSSGSSDSSASSGSDSDDSDIPHDTTSEGFGFGSSYLSDSSTVASFNSSSTTVTVDLAQVQTG</sequence>
<feature type="compositionally biased region" description="Acidic residues" evidence="1">
    <location>
        <begin position="175"/>
        <end position="188"/>
    </location>
</feature>
<reference evidence="2" key="1">
    <citation type="submission" date="2021-06" db="EMBL/GenBank/DDBJ databases">
        <authorList>
            <person name="Hodson N. C."/>
            <person name="Mongue J. A."/>
            <person name="Jaron S. K."/>
        </authorList>
    </citation>
    <scope>NUCLEOTIDE SEQUENCE</scope>
</reference>
<evidence type="ECO:0000313" key="3">
    <source>
        <dbReference type="Proteomes" id="UP000708208"/>
    </source>
</evidence>
<evidence type="ECO:0000313" key="2">
    <source>
        <dbReference type="EMBL" id="CAG7828906.1"/>
    </source>
</evidence>
<evidence type="ECO:0000256" key="1">
    <source>
        <dbReference type="SAM" id="MobiDB-lite"/>
    </source>
</evidence>
<organism evidence="2 3">
    <name type="scientific">Allacma fusca</name>
    <dbReference type="NCBI Taxonomy" id="39272"/>
    <lineage>
        <taxon>Eukaryota</taxon>
        <taxon>Metazoa</taxon>
        <taxon>Ecdysozoa</taxon>
        <taxon>Arthropoda</taxon>
        <taxon>Hexapoda</taxon>
        <taxon>Collembola</taxon>
        <taxon>Symphypleona</taxon>
        <taxon>Sminthuridae</taxon>
        <taxon>Allacma</taxon>
    </lineage>
</organism>
<keyword evidence="3" id="KW-1185">Reference proteome</keyword>
<feature type="compositionally biased region" description="Pro residues" evidence="1">
    <location>
        <begin position="335"/>
        <end position="344"/>
    </location>
</feature>
<feature type="compositionally biased region" description="Polar residues" evidence="1">
    <location>
        <begin position="296"/>
        <end position="310"/>
    </location>
</feature>
<feature type="compositionally biased region" description="Polar residues" evidence="1">
    <location>
        <begin position="1"/>
        <end position="13"/>
    </location>
</feature>
<feature type="region of interest" description="Disordered" evidence="1">
    <location>
        <begin position="413"/>
        <end position="496"/>
    </location>
</feature>
<feature type="compositionally biased region" description="Polar residues" evidence="1">
    <location>
        <begin position="58"/>
        <end position="70"/>
    </location>
</feature>
<feature type="compositionally biased region" description="Low complexity" evidence="1">
    <location>
        <begin position="417"/>
        <end position="447"/>
    </location>
</feature>